<evidence type="ECO:0000256" key="9">
    <source>
        <dbReference type="SAM" id="Phobius"/>
    </source>
</evidence>
<dbReference type="Gene3D" id="1.20.5.1030">
    <property type="entry name" value="Preprotein translocase secy subunit"/>
    <property type="match status" value="1"/>
</dbReference>
<keyword evidence="6 9" id="KW-1133">Transmembrane helix</keyword>
<dbReference type="EMBL" id="CAFBNF010000044">
    <property type="protein sequence ID" value="CAB4936960.1"/>
    <property type="molecule type" value="Genomic_DNA"/>
</dbReference>
<evidence type="ECO:0000256" key="5">
    <source>
        <dbReference type="ARBA" id="ARBA00022927"/>
    </source>
</evidence>
<keyword evidence="8 9" id="KW-0472">Membrane</keyword>
<accession>A0A6J7R3L9</accession>
<sequence>MRRVAKDDDSAAVKDRPGHLARLGTFYRQVIAELRKVIWPTRRELITYTWVVIAFVTVMALFVAALDLVFGRAALAVFGGG</sequence>
<dbReference type="GO" id="GO:0009306">
    <property type="term" value="P:protein secretion"/>
    <property type="evidence" value="ECO:0007669"/>
    <property type="project" value="InterPro"/>
</dbReference>
<dbReference type="InterPro" id="IPR001901">
    <property type="entry name" value="Translocase_SecE/Sec61-g"/>
</dbReference>
<dbReference type="GO" id="GO:0008320">
    <property type="term" value="F:protein transmembrane transporter activity"/>
    <property type="evidence" value="ECO:0007669"/>
    <property type="project" value="InterPro"/>
</dbReference>
<proteinExistence type="inferred from homology"/>
<dbReference type="GO" id="GO:0005886">
    <property type="term" value="C:plasma membrane"/>
    <property type="evidence" value="ECO:0007669"/>
    <property type="project" value="TreeGrafter"/>
</dbReference>
<evidence type="ECO:0000256" key="7">
    <source>
        <dbReference type="ARBA" id="ARBA00023010"/>
    </source>
</evidence>
<dbReference type="GO" id="GO:0006886">
    <property type="term" value="P:intracellular protein transport"/>
    <property type="evidence" value="ECO:0007669"/>
    <property type="project" value="InterPro"/>
</dbReference>
<dbReference type="InterPro" id="IPR038379">
    <property type="entry name" value="SecE_sf"/>
</dbReference>
<dbReference type="PANTHER" id="PTHR33910">
    <property type="entry name" value="PROTEIN TRANSLOCASE SUBUNIT SECE"/>
    <property type="match status" value="1"/>
</dbReference>
<dbReference type="GO" id="GO:0043952">
    <property type="term" value="P:protein transport by the Sec complex"/>
    <property type="evidence" value="ECO:0007669"/>
    <property type="project" value="TreeGrafter"/>
</dbReference>
<gene>
    <name evidence="10" type="ORF">UFOPK3773_00598</name>
    <name evidence="11" type="ORF">UFOPK3992_01764</name>
</gene>
<evidence type="ECO:0000313" key="11">
    <source>
        <dbReference type="EMBL" id="CAB5021934.1"/>
    </source>
</evidence>
<evidence type="ECO:0000256" key="2">
    <source>
        <dbReference type="ARBA" id="ARBA00022448"/>
    </source>
</evidence>
<protein>
    <submittedName>
        <fullName evidence="11">Unannotated protein</fullName>
    </submittedName>
</protein>
<dbReference type="AlphaFoldDB" id="A0A6J7R3L9"/>
<comment type="subcellular location">
    <subcellularLocation>
        <location evidence="1">Membrane</location>
    </subcellularLocation>
</comment>
<dbReference type="NCBIfam" id="TIGR00964">
    <property type="entry name" value="secE_bact"/>
    <property type="match status" value="1"/>
</dbReference>
<feature type="transmembrane region" description="Helical" evidence="9">
    <location>
        <begin position="45"/>
        <end position="66"/>
    </location>
</feature>
<evidence type="ECO:0000256" key="1">
    <source>
        <dbReference type="ARBA" id="ARBA00004370"/>
    </source>
</evidence>
<keyword evidence="4 9" id="KW-0812">Transmembrane</keyword>
<evidence type="ECO:0000256" key="6">
    <source>
        <dbReference type="ARBA" id="ARBA00022989"/>
    </source>
</evidence>
<dbReference type="PANTHER" id="PTHR33910:SF1">
    <property type="entry name" value="PROTEIN TRANSLOCASE SUBUNIT SECE"/>
    <property type="match status" value="1"/>
</dbReference>
<keyword evidence="3" id="KW-1003">Cell membrane</keyword>
<dbReference type="Pfam" id="PF00584">
    <property type="entry name" value="SecE"/>
    <property type="match status" value="1"/>
</dbReference>
<keyword evidence="2" id="KW-0813">Transport</keyword>
<keyword evidence="5" id="KW-0653">Protein transport</keyword>
<organism evidence="11">
    <name type="scientific">freshwater metagenome</name>
    <dbReference type="NCBI Taxonomy" id="449393"/>
    <lineage>
        <taxon>unclassified sequences</taxon>
        <taxon>metagenomes</taxon>
        <taxon>ecological metagenomes</taxon>
    </lineage>
</organism>
<evidence type="ECO:0000256" key="3">
    <source>
        <dbReference type="ARBA" id="ARBA00022475"/>
    </source>
</evidence>
<dbReference type="InterPro" id="IPR005807">
    <property type="entry name" value="SecE_bac"/>
</dbReference>
<name>A0A6J7R3L9_9ZZZZ</name>
<keyword evidence="7" id="KW-0811">Translocation</keyword>
<evidence type="ECO:0000256" key="4">
    <source>
        <dbReference type="ARBA" id="ARBA00022692"/>
    </source>
</evidence>
<evidence type="ECO:0000313" key="10">
    <source>
        <dbReference type="EMBL" id="CAB4936960.1"/>
    </source>
</evidence>
<dbReference type="GO" id="GO:0006605">
    <property type="term" value="P:protein targeting"/>
    <property type="evidence" value="ECO:0007669"/>
    <property type="project" value="InterPro"/>
</dbReference>
<reference evidence="11" key="1">
    <citation type="submission" date="2020-05" db="EMBL/GenBank/DDBJ databases">
        <authorList>
            <person name="Chiriac C."/>
            <person name="Salcher M."/>
            <person name="Ghai R."/>
            <person name="Kavagutti S V."/>
        </authorList>
    </citation>
    <scope>NUCLEOTIDE SEQUENCE</scope>
</reference>
<dbReference type="PROSITE" id="PS01067">
    <property type="entry name" value="SECE_SEC61G"/>
    <property type="match status" value="1"/>
</dbReference>
<dbReference type="HAMAP" id="MF_00422">
    <property type="entry name" value="SecE"/>
    <property type="match status" value="1"/>
</dbReference>
<dbReference type="EMBL" id="CAFBOZ010000303">
    <property type="protein sequence ID" value="CAB5021934.1"/>
    <property type="molecule type" value="Genomic_DNA"/>
</dbReference>
<evidence type="ECO:0000256" key="8">
    <source>
        <dbReference type="ARBA" id="ARBA00023136"/>
    </source>
</evidence>